<proteinExistence type="predicted"/>
<dbReference type="AlphaFoldDB" id="A0A6N7Z4V5"/>
<dbReference type="Proteomes" id="UP000440096">
    <property type="component" value="Unassembled WGS sequence"/>
</dbReference>
<organism evidence="1 2">
    <name type="scientific">Amycolatopsis pithecellobii</name>
    <dbReference type="NCBI Taxonomy" id="664692"/>
    <lineage>
        <taxon>Bacteria</taxon>
        <taxon>Bacillati</taxon>
        <taxon>Actinomycetota</taxon>
        <taxon>Actinomycetes</taxon>
        <taxon>Pseudonocardiales</taxon>
        <taxon>Pseudonocardiaceae</taxon>
        <taxon>Amycolatopsis</taxon>
    </lineage>
</organism>
<sequence>MSKYMQLCKDWHEHLQATIEKTTNPHHQAILRNLQHHAALEQLGHNEELFSGRFIVERPTYHFRGLGFDALTTMQGDEVRRFYEHTISAGVIAFACAYGPPQCTFLVADWGLMAFFRAAFIMDGAHFLAQGFEVDDPAARYIAMTPVANRWWYTPEALLIGEDVYAIDEMVVTKLSPEEDITMEEFRDAISPYLPA</sequence>
<dbReference type="RefSeq" id="WP_154758673.1">
    <property type="nucleotide sequence ID" value="NZ_WMBA01000035.1"/>
</dbReference>
<name>A0A6N7Z4V5_9PSEU</name>
<keyword evidence="2" id="KW-1185">Reference proteome</keyword>
<gene>
    <name evidence="1" type="ORF">GKO32_21400</name>
</gene>
<evidence type="ECO:0000313" key="2">
    <source>
        <dbReference type="Proteomes" id="UP000440096"/>
    </source>
</evidence>
<dbReference type="EMBL" id="WMBA01000035">
    <property type="protein sequence ID" value="MTD56509.1"/>
    <property type="molecule type" value="Genomic_DNA"/>
</dbReference>
<comment type="caution">
    <text evidence="1">The sequence shown here is derived from an EMBL/GenBank/DDBJ whole genome shotgun (WGS) entry which is preliminary data.</text>
</comment>
<accession>A0A6N7Z4V5</accession>
<evidence type="ECO:0000313" key="1">
    <source>
        <dbReference type="EMBL" id="MTD56509.1"/>
    </source>
</evidence>
<reference evidence="1 2" key="1">
    <citation type="submission" date="2019-11" db="EMBL/GenBank/DDBJ databases">
        <title>Draft genome of Amycolatopsis RM579.</title>
        <authorList>
            <person name="Duangmal K."/>
            <person name="Mingma R."/>
        </authorList>
    </citation>
    <scope>NUCLEOTIDE SEQUENCE [LARGE SCALE GENOMIC DNA]</scope>
    <source>
        <strain evidence="1 2">RM579</strain>
    </source>
</reference>
<protein>
    <recommendedName>
        <fullName evidence="3">Nuclear transport factor 2 family protein</fullName>
    </recommendedName>
</protein>
<dbReference type="OrthoDB" id="2375018at2"/>
<evidence type="ECO:0008006" key="3">
    <source>
        <dbReference type="Google" id="ProtNLM"/>
    </source>
</evidence>